<evidence type="ECO:0000313" key="3">
    <source>
        <dbReference type="Proteomes" id="UP000054375"/>
    </source>
</evidence>
<sequence>MGGGGLGAGVPCRDAGGRCFQRAGLGVEAQVGGVATEGPGAGVGVTDAEEGVALALDQVVGGDAGAVVGGRVEQGPAGGVTAEGGGVGGGGDGAQGDVEGGGGVGGAVGVGGAGAGGGSLGAVGVDGGWGFGGAVGVEAGGGSLDAVGVGAGGSSLEAVGADGGRDFGGAVGVAADRSFEGAVGIDVGAEGLCPIGLGTARAAGADEGALGAQDAGEGVHDDDGADLVGRVQLNELPGGPFDVPVPLPGLEDLPDEGGLAPLPLKADVEEPGPGDDDIADAVAVEETRAQNLGDPKRRLPGGTGELKGEAGGVVTTATGPGRRHLHRGRHAHVQFPVIDSTTHRAQHGTGELDGGHGTSVWEEGGG</sequence>
<reference evidence="2 3" key="1">
    <citation type="submission" date="2015-10" db="EMBL/GenBank/DDBJ databases">
        <title>Draft genome sequence of Streptomyces griseorubiginosus DSM 40469, type strain for the species Streptomyces griseorubiginosus.</title>
        <authorList>
            <person name="Ruckert C."/>
            <person name="Winkler A."/>
            <person name="Kalinowski J."/>
            <person name="Kampfer P."/>
            <person name="Glaeser S."/>
        </authorList>
    </citation>
    <scope>NUCLEOTIDE SEQUENCE [LARGE SCALE GENOMIC DNA]</scope>
    <source>
        <strain evidence="2 3">DSM 40469</strain>
    </source>
</reference>
<proteinExistence type="predicted"/>
<dbReference type="Proteomes" id="UP000054375">
    <property type="component" value="Unassembled WGS sequence"/>
</dbReference>
<dbReference type="AlphaFoldDB" id="A0A124HZT2"/>
<name>A0A124HZT2_9ACTN</name>
<accession>A0A124HZT2</accession>
<feature type="compositionally biased region" description="Gly residues" evidence="1">
    <location>
        <begin position="301"/>
        <end position="311"/>
    </location>
</feature>
<organism evidence="2 3">
    <name type="scientific">Streptomyces griseorubiginosus</name>
    <dbReference type="NCBI Taxonomy" id="67304"/>
    <lineage>
        <taxon>Bacteria</taxon>
        <taxon>Bacillati</taxon>
        <taxon>Actinomycetota</taxon>
        <taxon>Actinomycetes</taxon>
        <taxon>Kitasatosporales</taxon>
        <taxon>Streptomycetaceae</taxon>
        <taxon>Streptomyces</taxon>
    </lineage>
</organism>
<comment type="caution">
    <text evidence="2">The sequence shown here is derived from an EMBL/GenBank/DDBJ whole genome shotgun (WGS) entry which is preliminary data.</text>
</comment>
<feature type="region of interest" description="Disordered" evidence="1">
    <location>
        <begin position="342"/>
        <end position="366"/>
    </location>
</feature>
<evidence type="ECO:0000256" key="1">
    <source>
        <dbReference type="SAM" id="MobiDB-lite"/>
    </source>
</evidence>
<gene>
    <name evidence="2" type="ORF">AQJ54_04510</name>
</gene>
<feature type="compositionally biased region" description="Gly residues" evidence="1">
    <location>
        <begin position="351"/>
        <end position="366"/>
    </location>
</feature>
<feature type="region of interest" description="Disordered" evidence="1">
    <location>
        <begin position="292"/>
        <end position="313"/>
    </location>
</feature>
<evidence type="ECO:0000313" key="2">
    <source>
        <dbReference type="EMBL" id="KUN72014.1"/>
    </source>
</evidence>
<protein>
    <submittedName>
        <fullName evidence="2">Uncharacterized protein</fullName>
    </submittedName>
</protein>
<keyword evidence="3" id="KW-1185">Reference proteome</keyword>
<dbReference type="EMBL" id="LMWV01000002">
    <property type="protein sequence ID" value="KUN72014.1"/>
    <property type="molecule type" value="Genomic_DNA"/>
</dbReference>